<dbReference type="NCBIfam" id="TIGR01444">
    <property type="entry name" value="fkbM_fam"/>
    <property type="match status" value="1"/>
</dbReference>
<name>A0A9X5BEF5_9FIRM</name>
<keyword evidence="1" id="KW-1133">Transmembrane helix</keyword>
<dbReference type="InterPro" id="IPR029063">
    <property type="entry name" value="SAM-dependent_MTases_sf"/>
</dbReference>
<keyword evidence="4" id="KW-1185">Reference proteome</keyword>
<dbReference type="Pfam" id="PF05050">
    <property type="entry name" value="Methyltransf_21"/>
    <property type="match status" value="1"/>
</dbReference>
<accession>A0A9X5BEF5</accession>
<feature type="transmembrane region" description="Helical" evidence="1">
    <location>
        <begin position="36"/>
        <end position="53"/>
    </location>
</feature>
<reference evidence="3" key="1">
    <citation type="submission" date="2018-09" db="EMBL/GenBank/DDBJ databases">
        <title>Murine metabolic-syndrome-specific gut microbial biobank.</title>
        <authorList>
            <person name="Liu C."/>
        </authorList>
    </citation>
    <scope>NUCLEOTIDE SEQUENCE</scope>
    <source>
        <strain evidence="3">D42-62</strain>
    </source>
</reference>
<gene>
    <name evidence="3" type="ORF">D5281_08000</name>
</gene>
<organism evidence="3 4">
    <name type="scientific">Parablautia muri</name>
    <dbReference type="NCBI Taxonomy" id="2320879"/>
    <lineage>
        <taxon>Bacteria</taxon>
        <taxon>Bacillati</taxon>
        <taxon>Bacillota</taxon>
        <taxon>Clostridia</taxon>
        <taxon>Lachnospirales</taxon>
        <taxon>Lachnospiraceae</taxon>
        <taxon>Parablautia</taxon>
    </lineage>
</organism>
<proteinExistence type="predicted"/>
<dbReference type="InterPro" id="IPR006342">
    <property type="entry name" value="FkbM_mtfrase"/>
</dbReference>
<evidence type="ECO:0000259" key="2">
    <source>
        <dbReference type="Pfam" id="PF05050"/>
    </source>
</evidence>
<keyword evidence="3" id="KW-0808">Transferase</keyword>
<protein>
    <submittedName>
        <fullName evidence="3">FkbM family methyltransferase</fullName>
    </submittedName>
</protein>
<dbReference type="Gene3D" id="3.40.50.150">
    <property type="entry name" value="Vaccinia Virus protein VP39"/>
    <property type="match status" value="1"/>
</dbReference>
<dbReference type="RefSeq" id="WP_160559632.1">
    <property type="nucleotide sequence ID" value="NZ_QZDT01000009.1"/>
</dbReference>
<dbReference type="GO" id="GO:0032259">
    <property type="term" value="P:methylation"/>
    <property type="evidence" value="ECO:0007669"/>
    <property type="project" value="UniProtKB-KW"/>
</dbReference>
<dbReference type="Proteomes" id="UP001154420">
    <property type="component" value="Unassembled WGS sequence"/>
</dbReference>
<keyword evidence="1" id="KW-0472">Membrane</keyword>
<evidence type="ECO:0000256" key="1">
    <source>
        <dbReference type="SAM" id="Phobius"/>
    </source>
</evidence>
<keyword evidence="1" id="KW-0812">Transmembrane</keyword>
<comment type="caution">
    <text evidence="3">The sequence shown here is derived from an EMBL/GenBank/DDBJ whole genome shotgun (WGS) entry which is preliminary data.</text>
</comment>
<keyword evidence="3" id="KW-0489">Methyltransferase</keyword>
<sequence>MNRVSEIFNEYRLHQEKIEIPLEQIKKELYPYKNKIVLYGAGSAGIAFLHYLIDAEIFPCYFSDGDREKHGHICEGLEIISPETIVERIGKDALIIVTINTDGKNYCKDFKKELLAGGHQGVYKHLRECGCLNVIDYTYFRRCYQLFRGEKYNLPACSDVYLMLENQEKIERVFNLLEDDLTKSVFLKLLEFRLLTDQVDIPTYPERGMYFEYDLFPKITNEAFIDCGACGGSSLVEFLEVNHHFFESYYGIEPDKTNFAKLQNYVSELSIDEQNKMMLYNAAAFDDDKGTNFFILNGPGSFQADNGPEQIKTLKIDDILHGRNATYIKMNIEGSEMSALKGAKHTISSYHPRLAIMGYHKTSDFWEVPLLIKEYFSDYHLRLRSYMRNVAFTYYAF</sequence>
<dbReference type="AlphaFoldDB" id="A0A9X5BEF5"/>
<evidence type="ECO:0000313" key="3">
    <source>
        <dbReference type="EMBL" id="NBJ92539.1"/>
    </source>
</evidence>
<dbReference type="GO" id="GO:0008168">
    <property type="term" value="F:methyltransferase activity"/>
    <property type="evidence" value="ECO:0007669"/>
    <property type="project" value="UniProtKB-KW"/>
</dbReference>
<dbReference type="SUPFAM" id="SSF53335">
    <property type="entry name" value="S-adenosyl-L-methionine-dependent methyltransferases"/>
    <property type="match status" value="1"/>
</dbReference>
<evidence type="ECO:0000313" key="4">
    <source>
        <dbReference type="Proteomes" id="UP001154420"/>
    </source>
</evidence>
<feature type="domain" description="Methyltransferase FkbM" evidence="2">
    <location>
        <begin position="226"/>
        <end position="392"/>
    </location>
</feature>
<dbReference type="OrthoDB" id="5329963at2"/>
<dbReference type="EMBL" id="QZDT01000009">
    <property type="protein sequence ID" value="NBJ92539.1"/>
    <property type="molecule type" value="Genomic_DNA"/>
</dbReference>